<keyword evidence="4" id="KW-1003">Cell membrane</keyword>
<dbReference type="GO" id="GO:0005886">
    <property type="term" value="C:plasma membrane"/>
    <property type="evidence" value="ECO:0007669"/>
    <property type="project" value="UniProtKB-SubCell"/>
</dbReference>
<protein>
    <submittedName>
        <fullName evidence="9">Multicomponent Na+:H+ antiporter subunit E</fullName>
    </submittedName>
</protein>
<name>A0A1M6GSY4_9FIRM</name>
<evidence type="ECO:0000256" key="7">
    <source>
        <dbReference type="ARBA" id="ARBA00023136"/>
    </source>
</evidence>
<dbReference type="GO" id="GO:0008324">
    <property type="term" value="F:monoatomic cation transmembrane transporter activity"/>
    <property type="evidence" value="ECO:0007669"/>
    <property type="project" value="InterPro"/>
</dbReference>
<comment type="similarity">
    <text evidence="2">Belongs to the CPA3 antiporters (TC 2.A.63) subunit E family.</text>
</comment>
<dbReference type="PIRSF" id="PIRSF019239">
    <property type="entry name" value="MrpE"/>
    <property type="match status" value="1"/>
</dbReference>
<dbReference type="PANTHER" id="PTHR34584:SF1">
    <property type="entry name" value="NA(+)_H(+) ANTIPORTER SUBUNIT E1"/>
    <property type="match status" value="1"/>
</dbReference>
<dbReference type="STRING" id="1121476.SAMN02745751_01825"/>
<feature type="transmembrane region" description="Helical" evidence="8">
    <location>
        <begin position="56"/>
        <end position="76"/>
    </location>
</feature>
<evidence type="ECO:0000256" key="5">
    <source>
        <dbReference type="ARBA" id="ARBA00022692"/>
    </source>
</evidence>
<keyword evidence="6 8" id="KW-1133">Transmembrane helix</keyword>
<gene>
    <name evidence="9" type="ORF">SAMN02745751_01825</name>
</gene>
<evidence type="ECO:0000256" key="4">
    <source>
        <dbReference type="ARBA" id="ARBA00022475"/>
    </source>
</evidence>
<organism evidence="9 10">
    <name type="scientific">Dethiosulfatibacter aminovorans DSM 17477</name>
    <dbReference type="NCBI Taxonomy" id="1121476"/>
    <lineage>
        <taxon>Bacteria</taxon>
        <taxon>Bacillati</taxon>
        <taxon>Bacillota</taxon>
        <taxon>Tissierellia</taxon>
        <taxon>Dethiosulfatibacter</taxon>
    </lineage>
</organism>
<evidence type="ECO:0000256" key="1">
    <source>
        <dbReference type="ARBA" id="ARBA00004651"/>
    </source>
</evidence>
<dbReference type="OrthoDB" id="9800498at2"/>
<evidence type="ECO:0000313" key="9">
    <source>
        <dbReference type="EMBL" id="SHJ13047.1"/>
    </source>
</evidence>
<dbReference type="Pfam" id="PF01899">
    <property type="entry name" value="MNHE"/>
    <property type="match status" value="1"/>
</dbReference>
<dbReference type="RefSeq" id="WP_073049268.1">
    <property type="nucleotide sequence ID" value="NZ_FQZL01000011.1"/>
</dbReference>
<dbReference type="GO" id="GO:0015297">
    <property type="term" value="F:antiporter activity"/>
    <property type="evidence" value="ECO:0007669"/>
    <property type="project" value="UniProtKB-KW"/>
</dbReference>
<keyword evidence="3" id="KW-0050">Antiport</keyword>
<sequence>MKRLMQNIQWIFIFLLVWIVLFEELSMRTAVSGLAVACLCLLFTEKYLMGDSYNRLYPISIPWLLRYIIFLLFEIYKAGIITTIKVFSGNITPGIVEIETSLESEFSRIILANSITLTPGTVTIAKEGNKLKVLWLNVETKDPEKAGMLIKKNLERVLKKG</sequence>
<dbReference type="Proteomes" id="UP000184052">
    <property type="component" value="Unassembled WGS sequence"/>
</dbReference>
<accession>A0A1M6GSY4</accession>
<keyword evidence="10" id="KW-1185">Reference proteome</keyword>
<dbReference type="PANTHER" id="PTHR34584">
    <property type="entry name" value="NA(+)/H(+) ANTIPORTER SUBUNIT E1"/>
    <property type="match status" value="1"/>
</dbReference>
<evidence type="ECO:0000313" key="10">
    <source>
        <dbReference type="Proteomes" id="UP000184052"/>
    </source>
</evidence>
<keyword evidence="3" id="KW-0813">Transport</keyword>
<dbReference type="InterPro" id="IPR002758">
    <property type="entry name" value="Cation_antiport_E"/>
</dbReference>
<dbReference type="EMBL" id="FQZL01000011">
    <property type="protein sequence ID" value="SHJ13047.1"/>
    <property type="molecule type" value="Genomic_DNA"/>
</dbReference>
<proteinExistence type="inferred from homology"/>
<keyword evidence="5 8" id="KW-0812">Transmembrane</keyword>
<reference evidence="9 10" key="1">
    <citation type="submission" date="2016-11" db="EMBL/GenBank/DDBJ databases">
        <authorList>
            <person name="Jaros S."/>
            <person name="Januszkiewicz K."/>
            <person name="Wedrychowicz H."/>
        </authorList>
    </citation>
    <scope>NUCLEOTIDE SEQUENCE [LARGE SCALE GENOMIC DNA]</scope>
    <source>
        <strain evidence="9 10">DSM 17477</strain>
    </source>
</reference>
<evidence type="ECO:0000256" key="8">
    <source>
        <dbReference type="SAM" id="Phobius"/>
    </source>
</evidence>
<keyword evidence="7 8" id="KW-0472">Membrane</keyword>
<evidence type="ECO:0000256" key="3">
    <source>
        <dbReference type="ARBA" id="ARBA00022449"/>
    </source>
</evidence>
<evidence type="ECO:0000256" key="6">
    <source>
        <dbReference type="ARBA" id="ARBA00022989"/>
    </source>
</evidence>
<dbReference type="AlphaFoldDB" id="A0A1M6GSY4"/>
<evidence type="ECO:0000256" key="2">
    <source>
        <dbReference type="ARBA" id="ARBA00006228"/>
    </source>
</evidence>
<comment type="subcellular location">
    <subcellularLocation>
        <location evidence="1">Cell membrane</location>
        <topology evidence="1">Multi-pass membrane protein</topology>
    </subcellularLocation>
</comment>